<keyword evidence="1" id="KW-0614">Plasmid</keyword>
<keyword evidence="2" id="KW-1185">Reference proteome</keyword>
<dbReference type="BioCyc" id="JESP1508404:G14D9-13401-MONOMER"/>
<dbReference type="HOGENOM" id="CLU_1822740_0_0_9"/>
<protein>
    <submittedName>
        <fullName evidence="1">Uncharacterized protein</fullName>
    </submittedName>
</protein>
<geneLocation type="plasmid" evidence="2"/>
<gene>
    <name evidence="1" type="ORF">JMA_41170</name>
</gene>
<reference evidence="1 2" key="1">
    <citation type="submission" date="2014-08" db="EMBL/GenBank/DDBJ databases">
        <title>Complete genome of a marine bacteria Jeotgalibacillus malaysiensis.</title>
        <authorList>
            <person name="Yaakop A.S."/>
            <person name="Chan K.-G."/>
            <person name="Goh K.M."/>
        </authorList>
    </citation>
    <scope>NUCLEOTIDE SEQUENCE [LARGE SCALE GENOMIC DNA]</scope>
    <source>
        <strain evidence="1 2">D5</strain>
        <plasmid evidence="2">Plasmid</plasmid>
    </source>
</reference>
<accession>A0A0B5AZR7</accession>
<evidence type="ECO:0000313" key="1">
    <source>
        <dbReference type="EMBL" id="AJD93434.1"/>
    </source>
</evidence>
<sequence>MNTVIAETTTFISEQHKARFDELMKIQMLTRTKIFNREIAVMYLVSALHYDSPEELFEPKGCYPKVDVAVSRFVIGELDERDAIVFLLAQNLFNGLDEFESFGIRGNATPYHFACLLRDEAFLMAEATNLFMNGYNQMLVQ</sequence>
<organism evidence="1 2">
    <name type="scientific">Jeotgalibacillus malaysiensis</name>
    <dbReference type="NCBI Taxonomy" id="1508404"/>
    <lineage>
        <taxon>Bacteria</taxon>
        <taxon>Bacillati</taxon>
        <taxon>Bacillota</taxon>
        <taxon>Bacilli</taxon>
        <taxon>Bacillales</taxon>
        <taxon>Caryophanaceae</taxon>
        <taxon>Jeotgalibacillus</taxon>
    </lineage>
</organism>
<dbReference type="Proteomes" id="UP000031449">
    <property type="component" value="Plasmid unnamed"/>
</dbReference>
<dbReference type="EMBL" id="CP009417">
    <property type="protein sequence ID" value="AJD93434.1"/>
    <property type="molecule type" value="Genomic_DNA"/>
</dbReference>
<dbReference type="AlphaFoldDB" id="A0A0B5AZR7"/>
<dbReference type="KEGG" id="jeo:JMA_41170"/>
<evidence type="ECO:0000313" key="2">
    <source>
        <dbReference type="Proteomes" id="UP000031449"/>
    </source>
</evidence>
<name>A0A0B5AZR7_9BACL</name>
<proteinExistence type="predicted"/>